<dbReference type="GO" id="GO:0016853">
    <property type="term" value="F:isomerase activity"/>
    <property type="evidence" value="ECO:0007669"/>
    <property type="project" value="UniProtKB-KW"/>
</dbReference>
<accession>A0AAW3TDZ0</accession>
<dbReference type="Proteomes" id="UP000590225">
    <property type="component" value="Unassembled WGS sequence"/>
</dbReference>
<evidence type="ECO:0000256" key="5">
    <source>
        <dbReference type="ARBA" id="ARBA00023284"/>
    </source>
</evidence>
<dbReference type="Pfam" id="PF13462">
    <property type="entry name" value="Thioredoxin_4"/>
    <property type="match status" value="1"/>
</dbReference>
<dbReference type="RefSeq" id="WP_096897519.1">
    <property type="nucleotide sequence ID" value="NZ_BAAAWQ010000001.1"/>
</dbReference>
<dbReference type="EMBL" id="JACGXP010000009">
    <property type="protein sequence ID" value="MBA8992187.1"/>
    <property type="molecule type" value="Genomic_DNA"/>
</dbReference>
<protein>
    <submittedName>
        <fullName evidence="8">Protein-disulfide isomerase</fullName>
    </submittedName>
    <submittedName>
        <fullName evidence="9">Thioredoxin domain-containing protein</fullName>
    </submittedName>
</protein>
<dbReference type="PROSITE" id="PS51352">
    <property type="entry name" value="THIOREDOXIN_2"/>
    <property type="match status" value="1"/>
</dbReference>
<dbReference type="EMBL" id="JABMCE010000026">
    <property type="protein sequence ID" value="NUU12313.1"/>
    <property type="molecule type" value="Genomic_DNA"/>
</dbReference>
<gene>
    <name evidence="8" type="ORF">FHW23_003475</name>
    <name evidence="9" type="ORF">HP507_00400</name>
</gene>
<name>A0AAW3TDZ0_9MICO</name>
<evidence type="ECO:0000256" key="1">
    <source>
        <dbReference type="ARBA" id="ARBA00005791"/>
    </source>
</evidence>
<dbReference type="PANTHER" id="PTHR13887:SF14">
    <property type="entry name" value="DISULFIDE BOND FORMATION PROTEIN D"/>
    <property type="match status" value="1"/>
</dbReference>
<dbReference type="AlphaFoldDB" id="A0AAW3TDZ0"/>
<dbReference type="GO" id="GO:0016491">
    <property type="term" value="F:oxidoreductase activity"/>
    <property type="evidence" value="ECO:0007669"/>
    <property type="project" value="UniProtKB-KW"/>
</dbReference>
<evidence type="ECO:0000256" key="2">
    <source>
        <dbReference type="ARBA" id="ARBA00022729"/>
    </source>
</evidence>
<dbReference type="InterPro" id="IPR012336">
    <property type="entry name" value="Thioredoxin-like_fold"/>
</dbReference>
<keyword evidence="4" id="KW-1015">Disulfide bond</keyword>
<keyword evidence="3" id="KW-0560">Oxidoreductase</keyword>
<evidence type="ECO:0000313" key="11">
    <source>
        <dbReference type="Proteomes" id="UP000590225"/>
    </source>
</evidence>
<keyword evidence="6" id="KW-0812">Transmembrane</keyword>
<dbReference type="Proteomes" id="UP000573001">
    <property type="component" value="Unassembled WGS sequence"/>
</dbReference>
<proteinExistence type="inferred from homology"/>
<dbReference type="InterPro" id="IPR036249">
    <property type="entry name" value="Thioredoxin-like_sf"/>
</dbReference>
<reference evidence="9 10" key="1">
    <citation type="submission" date="2020-05" db="EMBL/GenBank/DDBJ databases">
        <title>Genome Sequencing of Type Strains.</title>
        <authorList>
            <person name="Lemaire J.F."/>
            <person name="Inderbitzin P."/>
            <person name="Gregorio O.A."/>
            <person name="Collins S.B."/>
            <person name="Wespe N."/>
            <person name="Knight-Connoni V."/>
        </authorList>
    </citation>
    <scope>NUCLEOTIDE SEQUENCE [LARGE SCALE GENOMIC DNA]</scope>
    <source>
        <strain evidence="9 10">ATCC 19096</strain>
    </source>
</reference>
<feature type="transmembrane region" description="Helical" evidence="6">
    <location>
        <begin position="7"/>
        <end position="28"/>
    </location>
</feature>
<dbReference type="Gene3D" id="3.40.30.10">
    <property type="entry name" value="Glutaredoxin"/>
    <property type="match status" value="1"/>
</dbReference>
<evidence type="ECO:0000256" key="4">
    <source>
        <dbReference type="ARBA" id="ARBA00023157"/>
    </source>
</evidence>
<dbReference type="SUPFAM" id="SSF52833">
    <property type="entry name" value="Thioredoxin-like"/>
    <property type="match status" value="1"/>
</dbReference>
<evidence type="ECO:0000313" key="10">
    <source>
        <dbReference type="Proteomes" id="UP000573001"/>
    </source>
</evidence>
<comment type="similarity">
    <text evidence="1">Belongs to the thioredoxin family. DsbA subfamily.</text>
</comment>
<feature type="domain" description="Thioredoxin" evidence="7">
    <location>
        <begin position="39"/>
        <end position="222"/>
    </location>
</feature>
<reference evidence="8 11" key="2">
    <citation type="submission" date="2020-07" db="EMBL/GenBank/DDBJ databases">
        <title>Above-ground endophytic microbial communities from plants in different locations in the United States.</title>
        <authorList>
            <person name="Frank C."/>
        </authorList>
    </citation>
    <scope>NUCLEOTIDE SEQUENCE [LARGE SCALE GENOMIC DNA]</scope>
    <source>
        <strain evidence="8 11">WPL5_2</strain>
    </source>
</reference>
<evidence type="ECO:0000256" key="3">
    <source>
        <dbReference type="ARBA" id="ARBA00023002"/>
    </source>
</evidence>
<keyword evidence="5" id="KW-0676">Redox-active center</keyword>
<organism evidence="8 11">
    <name type="scientific">Curtobacterium pusillum</name>
    <dbReference type="NCBI Taxonomy" id="69373"/>
    <lineage>
        <taxon>Bacteria</taxon>
        <taxon>Bacillati</taxon>
        <taxon>Actinomycetota</taxon>
        <taxon>Actinomycetes</taxon>
        <taxon>Micrococcales</taxon>
        <taxon>Microbacteriaceae</taxon>
        <taxon>Curtobacterium</taxon>
    </lineage>
</organism>
<keyword evidence="6" id="KW-1133">Transmembrane helix</keyword>
<evidence type="ECO:0000256" key="6">
    <source>
        <dbReference type="SAM" id="Phobius"/>
    </source>
</evidence>
<evidence type="ECO:0000313" key="9">
    <source>
        <dbReference type="EMBL" id="NUU12313.1"/>
    </source>
</evidence>
<evidence type="ECO:0000313" key="8">
    <source>
        <dbReference type="EMBL" id="MBA8992187.1"/>
    </source>
</evidence>
<keyword evidence="10" id="KW-1185">Reference proteome</keyword>
<keyword evidence="8" id="KW-0413">Isomerase</keyword>
<evidence type="ECO:0000259" key="7">
    <source>
        <dbReference type="PROSITE" id="PS51352"/>
    </source>
</evidence>
<dbReference type="InterPro" id="IPR013766">
    <property type="entry name" value="Thioredoxin_domain"/>
</dbReference>
<sequence>MTRSTRIGVVSGLIAGALVLIVTAVFIIRANVPSAPTAATAASSSPTGAVTPTRVLGPPGKGAVTVVEFLDFECEACAAFYPYVEELRQKYKGDVTFGFRYFPLPGHGNSRTSAAAVEAAAQQNKVEDMYQRMYETQKEWGERGTDSQAERFRGYAEDLGLNMSQYDRDVTSKAVLERIQRDVDLGTTLGVNSTPTFFINGELVPLQTYTDLEAAVADAVQETR</sequence>
<keyword evidence="2" id="KW-0732">Signal</keyword>
<comment type="caution">
    <text evidence="8">The sequence shown here is derived from an EMBL/GenBank/DDBJ whole genome shotgun (WGS) entry which is preliminary data.</text>
</comment>
<keyword evidence="6" id="KW-0472">Membrane</keyword>
<dbReference type="PANTHER" id="PTHR13887">
    <property type="entry name" value="GLUTATHIONE S-TRANSFERASE KAPPA"/>
    <property type="match status" value="1"/>
</dbReference>